<sequence>MIKKNLVFIIIVLALIGGGIAWYVSRPSPEDFGGVVPVGILPGTPSANSQFAEVRNKILQNIALLQRVRLDTTILDDPAFLSLEDAPEPPPRSLQIKRRNPFLPIGQ</sequence>
<accession>A0A2M8KXU2</accession>
<dbReference type="AlphaFoldDB" id="A0A2M8KXU2"/>
<gene>
    <name evidence="2" type="ORF">COU90_00350</name>
</gene>
<comment type="caution">
    <text evidence="2">The sequence shown here is derived from an EMBL/GenBank/DDBJ whole genome shotgun (WGS) entry which is preliminary data.</text>
</comment>
<proteinExistence type="predicted"/>
<evidence type="ECO:0000256" key="1">
    <source>
        <dbReference type="SAM" id="MobiDB-lite"/>
    </source>
</evidence>
<protein>
    <submittedName>
        <fullName evidence="2">Uncharacterized protein</fullName>
    </submittedName>
</protein>
<organism evidence="2 3">
    <name type="scientific">Candidatus Ryanbacteria bacterium CG10_big_fil_rev_8_21_14_0_10_43_42</name>
    <dbReference type="NCBI Taxonomy" id="1974864"/>
    <lineage>
        <taxon>Bacteria</taxon>
        <taxon>Candidatus Ryaniibacteriota</taxon>
    </lineage>
</organism>
<feature type="region of interest" description="Disordered" evidence="1">
    <location>
        <begin position="85"/>
        <end position="107"/>
    </location>
</feature>
<dbReference type="EMBL" id="PFEF01000003">
    <property type="protein sequence ID" value="PJE64711.1"/>
    <property type="molecule type" value="Genomic_DNA"/>
</dbReference>
<name>A0A2M8KXU2_9BACT</name>
<dbReference type="Proteomes" id="UP000229098">
    <property type="component" value="Unassembled WGS sequence"/>
</dbReference>
<reference evidence="3" key="1">
    <citation type="submission" date="2017-09" db="EMBL/GenBank/DDBJ databases">
        <title>Depth-based differentiation of microbial function through sediment-hosted aquifers and enrichment of novel symbionts in the deep terrestrial subsurface.</title>
        <authorList>
            <person name="Probst A.J."/>
            <person name="Ladd B."/>
            <person name="Jarett J.K."/>
            <person name="Geller-Mcgrath D.E."/>
            <person name="Sieber C.M.K."/>
            <person name="Emerson J.B."/>
            <person name="Anantharaman K."/>
            <person name="Thomas B.C."/>
            <person name="Malmstrom R."/>
            <person name="Stieglmeier M."/>
            <person name="Klingl A."/>
            <person name="Woyke T."/>
            <person name="Ryan C.M."/>
            <person name="Banfield J.F."/>
        </authorList>
    </citation>
    <scope>NUCLEOTIDE SEQUENCE [LARGE SCALE GENOMIC DNA]</scope>
</reference>
<evidence type="ECO:0000313" key="2">
    <source>
        <dbReference type="EMBL" id="PJE64711.1"/>
    </source>
</evidence>
<evidence type="ECO:0000313" key="3">
    <source>
        <dbReference type="Proteomes" id="UP000229098"/>
    </source>
</evidence>